<dbReference type="InterPro" id="IPR003000">
    <property type="entry name" value="Sirtuin"/>
</dbReference>
<feature type="compositionally biased region" description="Polar residues" evidence="5">
    <location>
        <begin position="206"/>
        <end position="240"/>
    </location>
</feature>
<evidence type="ECO:0000313" key="8">
    <source>
        <dbReference type="Proteomes" id="UP001148614"/>
    </source>
</evidence>
<dbReference type="SUPFAM" id="SSF52467">
    <property type="entry name" value="DHS-like NAD/FAD-binding domain"/>
    <property type="match status" value="2"/>
</dbReference>
<feature type="compositionally biased region" description="Basic and acidic residues" evidence="5">
    <location>
        <begin position="787"/>
        <end position="803"/>
    </location>
</feature>
<keyword evidence="3" id="KW-0520">NAD</keyword>
<evidence type="ECO:0000313" key="7">
    <source>
        <dbReference type="EMBL" id="KAJ3574740.1"/>
    </source>
</evidence>
<feature type="compositionally biased region" description="Basic and acidic residues" evidence="5">
    <location>
        <begin position="408"/>
        <end position="422"/>
    </location>
</feature>
<dbReference type="PROSITE" id="PS50305">
    <property type="entry name" value="SIRTUIN"/>
    <property type="match status" value="1"/>
</dbReference>
<organism evidence="7 8">
    <name type="scientific">Xylaria arbuscula</name>
    <dbReference type="NCBI Taxonomy" id="114810"/>
    <lineage>
        <taxon>Eukaryota</taxon>
        <taxon>Fungi</taxon>
        <taxon>Dikarya</taxon>
        <taxon>Ascomycota</taxon>
        <taxon>Pezizomycotina</taxon>
        <taxon>Sordariomycetes</taxon>
        <taxon>Xylariomycetidae</taxon>
        <taxon>Xylariales</taxon>
        <taxon>Xylariaceae</taxon>
        <taxon>Xylaria</taxon>
    </lineage>
</organism>
<gene>
    <name evidence="7" type="ORF">NPX13_g4270</name>
</gene>
<feature type="region of interest" description="Disordered" evidence="5">
    <location>
        <begin position="203"/>
        <end position="299"/>
    </location>
</feature>
<feature type="compositionally biased region" description="Low complexity" evidence="5">
    <location>
        <begin position="268"/>
        <end position="280"/>
    </location>
</feature>
<feature type="compositionally biased region" description="Basic residues" evidence="5">
    <location>
        <begin position="698"/>
        <end position="708"/>
    </location>
</feature>
<feature type="region of interest" description="Disordered" evidence="5">
    <location>
        <begin position="735"/>
        <end position="831"/>
    </location>
</feature>
<dbReference type="GO" id="GO:0017136">
    <property type="term" value="F:histone deacetylase activity, NAD-dependent"/>
    <property type="evidence" value="ECO:0007669"/>
    <property type="project" value="TreeGrafter"/>
</dbReference>
<comment type="similarity">
    <text evidence="1">Belongs to the sirtuin family. Class I subfamily.</text>
</comment>
<comment type="caution">
    <text evidence="7">The sequence shown here is derived from an EMBL/GenBank/DDBJ whole genome shotgun (WGS) entry which is preliminary data.</text>
</comment>
<evidence type="ECO:0000256" key="2">
    <source>
        <dbReference type="ARBA" id="ARBA00022679"/>
    </source>
</evidence>
<evidence type="ECO:0000259" key="6">
    <source>
        <dbReference type="PROSITE" id="PS50305"/>
    </source>
</evidence>
<dbReference type="GO" id="GO:0070403">
    <property type="term" value="F:NAD+ binding"/>
    <property type="evidence" value="ECO:0007669"/>
    <property type="project" value="InterPro"/>
</dbReference>
<feature type="compositionally biased region" description="Low complexity" evidence="5">
    <location>
        <begin position="100"/>
        <end position="111"/>
    </location>
</feature>
<evidence type="ECO:0000256" key="3">
    <source>
        <dbReference type="ARBA" id="ARBA00023027"/>
    </source>
</evidence>
<dbReference type="EMBL" id="JANPWZ010000591">
    <property type="protein sequence ID" value="KAJ3574740.1"/>
    <property type="molecule type" value="Genomic_DNA"/>
</dbReference>
<evidence type="ECO:0000256" key="1">
    <source>
        <dbReference type="ARBA" id="ARBA00006924"/>
    </source>
</evidence>
<dbReference type="Pfam" id="PF02146">
    <property type="entry name" value="SIR2"/>
    <property type="match status" value="1"/>
</dbReference>
<sequence length="979" mass="107275">MPTLQIKPDALDLLQDVADTLSKSRKMVIITGAGISTNSGIPVRAPSSHPLPTMVAVAADTAAPGPRLLYPYQFERAEANASTSVNKDSDSDDDVPGFPTAAATNTSTKASFDMNEPPLKRRRTSGSDNTTPSPALPVAIPSPGPPGQLIDQRPPSAGVGSTSCLERCSTPEEIIAHMPLHPLRRVTRSLTTLRPTLPRYLKQHSVDSSTSQDSVFSDPQVSSNSPETGMSTPITRSQIIARTGTPRQAAVHLPASSSPLSSPPSDPFDPYENASSSTENSSHEDSGCSDTSESDDTQQSIDLLSSQTSNSNLRNMKGRDLFDCNIWADPLKTSVFYRFATSLRQRVKEVEPTVTHRFIAQMRDIGKLARVYTQNIDEIEKKIGLSTDLKHGYGSKKRKSIRQPLPESSEKEENTQRSDEAVTRNVSVPTGALNAYSFTGLCIRFVVSCAGNSAIGTRMAGSRVPYWESSQNVLTVPAQLRLAKRKGKEHLELASFARISSYTERNIPNLTSYPPIVQHDLATGPDLLLVLGTSLRVHGLKVMVKEFAKAVHKKGGKVVFINFTKPSESVWGDILDYWIEWDCDAWVDDLRTRKPLLWLSPDERLEMDRQRRETLAEKKKEKQKKRESMNEKQEDVGEKKQSLSEPSKPRLPPKNPVAMRNDLQCGAYVVWEIFQTLAKIGDRPFNNLGPKITPWKAPRPRKAAARKSTHGDSSSILKGLTKSGHVASDSVAGAAPEELGQKQQAATGPSQIGPPPSKKKRARKSAPAAIASSVDTGGKRKPPTRNKRSDTHSGKDRYLKAARELAMAGKTPSPGIRRNSSSDDSRRHSTPYPFDTRLLLPPLPGTPALQHHSPLPISATGVNESKMEFELPPIKHWADSTPSPVTSMGKITPMEIAPRIGPVSPLVENWPRAQFSYTWHHSTQPIYNDSLVGISRQAVAGYKRQWPMEQPIDDNTPSPSEQLLMEAAATSLWQLRGAS</sequence>
<dbReference type="InterPro" id="IPR026590">
    <property type="entry name" value="Ssirtuin_cat_dom"/>
</dbReference>
<evidence type="ECO:0000256" key="4">
    <source>
        <dbReference type="PROSITE-ProRule" id="PRU00236"/>
    </source>
</evidence>
<dbReference type="PANTHER" id="PTHR11085">
    <property type="entry name" value="NAD-DEPENDENT PROTEIN DEACYLASE SIRTUIN-5, MITOCHONDRIAL-RELATED"/>
    <property type="match status" value="1"/>
</dbReference>
<protein>
    <recommendedName>
        <fullName evidence="6">Deacetylase sirtuin-type domain-containing protein</fullName>
    </recommendedName>
</protein>
<evidence type="ECO:0000256" key="5">
    <source>
        <dbReference type="SAM" id="MobiDB-lite"/>
    </source>
</evidence>
<keyword evidence="2" id="KW-0808">Transferase</keyword>
<feature type="region of interest" description="Disordered" evidence="5">
    <location>
        <begin position="81"/>
        <end position="164"/>
    </location>
</feature>
<feature type="compositionally biased region" description="Polar residues" evidence="5">
    <location>
        <begin position="741"/>
        <end position="750"/>
    </location>
</feature>
<feature type="region of interest" description="Disordered" evidence="5">
    <location>
        <begin position="683"/>
        <end position="721"/>
    </location>
</feature>
<comment type="caution">
    <text evidence="4">Lacks conserved residue(s) required for the propagation of feature annotation.</text>
</comment>
<dbReference type="AlphaFoldDB" id="A0A9W8NFT9"/>
<dbReference type="Proteomes" id="UP001148614">
    <property type="component" value="Unassembled WGS sequence"/>
</dbReference>
<dbReference type="PANTHER" id="PTHR11085:SF8">
    <property type="entry name" value="NAD-DEPENDENT HISTONE DEACETYLASE HST3"/>
    <property type="match status" value="1"/>
</dbReference>
<keyword evidence="8" id="KW-1185">Reference proteome</keyword>
<feature type="region of interest" description="Disordered" evidence="5">
    <location>
        <begin position="613"/>
        <end position="658"/>
    </location>
</feature>
<dbReference type="CDD" id="cd00296">
    <property type="entry name" value="SIR2"/>
    <property type="match status" value="1"/>
</dbReference>
<dbReference type="Gene3D" id="3.40.50.1220">
    <property type="entry name" value="TPP-binding domain"/>
    <property type="match status" value="2"/>
</dbReference>
<dbReference type="InterPro" id="IPR050134">
    <property type="entry name" value="NAD-dep_sirtuin_deacylases"/>
</dbReference>
<feature type="compositionally biased region" description="Basic and acidic residues" evidence="5">
    <location>
        <begin position="613"/>
        <end position="642"/>
    </location>
</feature>
<name>A0A9W8NFT9_9PEZI</name>
<dbReference type="InterPro" id="IPR029035">
    <property type="entry name" value="DHS-like_NAD/FAD-binding_dom"/>
</dbReference>
<accession>A0A9W8NFT9</accession>
<feature type="region of interest" description="Disordered" evidence="5">
    <location>
        <begin position="392"/>
        <end position="423"/>
    </location>
</feature>
<proteinExistence type="inferred from homology"/>
<feature type="domain" description="Deacetylase sirtuin-type" evidence="6">
    <location>
        <begin position="7"/>
        <end position="599"/>
    </location>
</feature>
<dbReference type="GO" id="GO:0005634">
    <property type="term" value="C:nucleus"/>
    <property type="evidence" value="ECO:0007669"/>
    <property type="project" value="TreeGrafter"/>
</dbReference>
<dbReference type="VEuPathDB" id="FungiDB:F4678DRAFT_446777"/>
<reference evidence="7" key="1">
    <citation type="submission" date="2022-07" db="EMBL/GenBank/DDBJ databases">
        <title>Genome Sequence of Xylaria arbuscula.</title>
        <authorList>
            <person name="Buettner E."/>
        </authorList>
    </citation>
    <scope>NUCLEOTIDE SEQUENCE</scope>
    <source>
        <strain evidence="7">VT107</strain>
    </source>
</reference>